<dbReference type="EMBL" id="RCHI01000014">
    <property type="protein sequence ID" value="RLL63834.1"/>
    <property type="molecule type" value="Genomic_DNA"/>
</dbReference>
<dbReference type="CDD" id="cd00093">
    <property type="entry name" value="HTH_XRE"/>
    <property type="match status" value="1"/>
</dbReference>
<feature type="region of interest" description="Disordered" evidence="1">
    <location>
        <begin position="134"/>
        <end position="153"/>
    </location>
</feature>
<feature type="domain" description="HTH cro/C1-type" evidence="2">
    <location>
        <begin position="64"/>
        <end position="119"/>
    </location>
</feature>
<protein>
    <submittedName>
        <fullName evidence="3">XRE family transcriptional regulator</fullName>
    </submittedName>
</protein>
<reference evidence="3 4" key="1">
    <citation type="submission" date="2018-10" db="EMBL/GenBank/DDBJ databases">
        <title>Rhodobacter sp . BO-81.</title>
        <authorList>
            <person name="Im W.T."/>
        </authorList>
    </citation>
    <scope>NUCLEOTIDE SEQUENCE [LARGE SCALE GENOMIC DNA]</scope>
    <source>
        <strain evidence="3 4">BO-81</strain>
    </source>
</reference>
<feature type="compositionally biased region" description="Basic and acidic residues" evidence="1">
    <location>
        <begin position="134"/>
        <end position="144"/>
    </location>
</feature>
<keyword evidence="4" id="KW-1185">Reference proteome</keyword>
<name>A0A421BLC1_9RHOB</name>
<dbReference type="InterPro" id="IPR001387">
    <property type="entry name" value="Cro/C1-type_HTH"/>
</dbReference>
<dbReference type="Gene3D" id="1.10.260.40">
    <property type="entry name" value="lambda repressor-like DNA-binding domains"/>
    <property type="match status" value="1"/>
</dbReference>
<gene>
    <name evidence="3" type="ORF">DYS74_14100</name>
</gene>
<evidence type="ECO:0000313" key="3">
    <source>
        <dbReference type="EMBL" id="RLL63834.1"/>
    </source>
</evidence>
<dbReference type="Pfam" id="PF01381">
    <property type="entry name" value="HTH_3"/>
    <property type="match status" value="1"/>
</dbReference>
<evidence type="ECO:0000313" key="4">
    <source>
        <dbReference type="Proteomes" id="UP000279673"/>
    </source>
</evidence>
<dbReference type="AlphaFoldDB" id="A0A421BLC1"/>
<sequence>MVESSKFEAQGFLAPDGTEMVIVPRKDWDAVCSLAERAVAKIEEEAMNIPDDVEQHLNLGLNPVAAWRRHAGLTQAVLADKVGITQAAIARIESGPTGTGRDDTLTRIAKVLGAPLAHINPPAKTPAERIRKAIDNSADAKTERLFQPASSRR</sequence>
<dbReference type="Proteomes" id="UP000279673">
    <property type="component" value="Unassembled WGS sequence"/>
</dbReference>
<proteinExistence type="predicted"/>
<evidence type="ECO:0000256" key="1">
    <source>
        <dbReference type="SAM" id="MobiDB-lite"/>
    </source>
</evidence>
<comment type="caution">
    <text evidence="3">The sequence shown here is derived from an EMBL/GenBank/DDBJ whole genome shotgun (WGS) entry which is preliminary data.</text>
</comment>
<evidence type="ECO:0000259" key="2">
    <source>
        <dbReference type="PROSITE" id="PS50943"/>
    </source>
</evidence>
<dbReference type="SMART" id="SM00530">
    <property type="entry name" value="HTH_XRE"/>
    <property type="match status" value="1"/>
</dbReference>
<accession>A0A421BLC1</accession>
<dbReference type="PROSITE" id="PS50943">
    <property type="entry name" value="HTH_CROC1"/>
    <property type="match status" value="1"/>
</dbReference>
<organism evidence="3 4">
    <name type="scientific">Paenirhodobacter hankyongi</name>
    <dbReference type="NCBI Taxonomy" id="2294033"/>
    <lineage>
        <taxon>Bacteria</taxon>
        <taxon>Pseudomonadati</taxon>
        <taxon>Pseudomonadota</taxon>
        <taxon>Alphaproteobacteria</taxon>
        <taxon>Rhodobacterales</taxon>
        <taxon>Rhodobacter group</taxon>
        <taxon>Paenirhodobacter</taxon>
    </lineage>
</organism>
<dbReference type="SUPFAM" id="SSF47413">
    <property type="entry name" value="lambda repressor-like DNA-binding domains"/>
    <property type="match status" value="1"/>
</dbReference>
<dbReference type="InterPro" id="IPR010982">
    <property type="entry name" value="Lambda_DNA-bd_dom_sf"/>
</dbReference>
<dbReference type="GO" id="GO:0003677">
    <property type="term" value="F:DNA binding"/>
    <property type="evidence" value="ECO:0007669"/>
    <property type="project" value="InterPro"/>
</dbReference>